<name>C6LER3_9FIRM</name>
<proteinExistence type="predicted"/>
<comment type="caution">
    <text evidence="2">The sequence shown here is derived from an EMBL/GenBank/DDBJ whole genome shotgun (WGS) entry which is preliminary data.</text>
</comment>
<dbReference type="STRING" id="168384.SAMN05660368_00280"/>
<dbReference type="eggNOG" id="ENOG5032YW0">
    <property type="taxonomic scope" value="Bacteria"/>
</dbReference>
<sequence length="363" mass="40870">MLHIFLTILKIPFILLGILLLLLLAAALLLLFVPIRYQASAEKTEKLSASARITWLLHLLSVSIEYREGKPQICVKICGYTVIGEKKKKTRSRKKDAGGKKALPEEDTEKTEPCVPPDDEAASPDGKTASPEEEATSPDGKTAPPEEESSSSGTSIPPEDKPVDESQDKPVDKSEEEPGNEPSSPGDEPEEGPVDEPQEEQPRAGIFGRLREFFEKIKNSFRLFLEKIRNIRQSIEKLKSRLEYYKKLWYDVHTQEALQHVKKEIRYLLRHYFPKKIEGNVLFGLDDPADTGQLLGILSILQVAAGNRIIVEADFTKPVLEGRIFLKGHIRACHMVKTVLALLLDKHVRITIKRIRRLLGSRS</sequence>
<organism evidence="2 3">
    <name type="scientific">Marvinbryantia formatexigens DSM 14469</name>
    <dbReference type="NCBI Taxonomy" id="478749"/>
    <lineage>
        <taxon>Bacteria</taxon>
        <taxon>Bacillati</taxon>
        <taxon>Bacillota</taxon>
        <taxon>Clostridia</taxon>
        <taxon>Lachnospirales</taxon>
        <taxon>Lachnospiraceae</taxon>
        <taxon>Marvinbryantia</taxon>
    </lineage>
</organism>
<protein>
    <recommendedName>
        <fullName evidence="4">DUF2953 domain-containing protein</fullName>
    </recommendedName>
</protein>
<feature type="compositionally biased region" description="Basic and acidic residues" evidence="1">
    <location>
        <begin position="95"/>
        <end position="104"/>
    </location>
</feature>
<evidence type="ECO:0000313" key="3">
    <source>
        <dbReference type="Proteomes" id="UP000005561"/>
    </source>
</evidence>
<feature type="compositionally biased region" description="Acidic residues" evidence="1">
    <location>
        <begin position="187"/>
        <end position="199"/>
    </location>
</feature>
<dbReference type="RefSeq" id="WP_006861906.1">
    <property type="nucleotide sequence ID" value="NZ_ACCL02000008.1"/>
</dbReference>
<dbReference type="OrthoDB" id="2087351at2"/>
<feature type="compositionally biased region" description="Basic and acidic residues" evidence="1">
    <location>
        <begin position="158"/>
        <end position="173"/>
    </location>
</feature>
<feature type="region of interest" description="Disordered" evidence="1">
    <location>
        <begin position="89"/>
        <end position="204"/>
    </location>
</feature>
<reference evidence="2" key="1">
    <citation type="submission" date="2009-07" db="EMBL/GenBank/DDBJ databases">
        <authorList>
            <person name="Weinstock G."/>
            <person name="Sodergren E."/>
            <person name="Clifton S."/>
            <person name="Fulton L."/>
            <person name="Fulton B."/>
            <person name="Courtney L."/>
            <person name="Fronick C."/>
            <person name="Harrison M."/>
            <person name="Strong C."/>
            <person name="Farmer C."/>
            <person name="Delahaunty K."/>
            <person name="Markovic C."/>
            <person name="Hall O."/>
            <person name="Minx P."/>
            <person name="Tomlinson C."/>
            <person name="Mitreva M."/>
            <person name="Nelson J."/>
            <person name="Hou S."/>
            <person name="Wollam A."/>
            <person name="Pepin K.H."/>
            <person name="Johnson M."/>
            <person name="Bhonagiri V."/>
            <person name="Nash W.E."/>
            <person name="Warren W."/>
            <person name="Chinwalla A."/>
            <person name="Mardis E.R."/>
            <person name="Wilson R.K."/>
        </authorList>
    </citation>
    <scope>NUCLEOTIDE SEQUENCE [LARGE SCALE GENOMIC DNA]</scope>
    <source>
        <strain evidence="2">DSM 14469</strain>
    </source>
</reference>
<dbReference type="Proteomes" id="UP000005561">
    <property type="component" value="Unassembled WGS sequence"/>
</dbReference>
<dbReference type="EMBL" id="ACCL02000008">
    <property type="protein sequence ID" value="EET61046.1"/>
    <property type="molecule type" value="Genomic_DNA"/>
</dbReference>
<dbReference type="InterPro" id="IPR021338">
    <property type="entry name" value="DUF2953"/>
</dbReference>
<evidence type="ECO:0000313" key="2">
    <source>
        <dbReference type="EMBL" id="EET61046.1"/>
    </source>
</evidence>
<accession>C6LER3</accession>
<evidence type="ECO:0008006" key="4">
    <source>
        <dbReference type="Google" id="ProtNLM"/>
    </source>
</evidence>
<evidence type="ECO:0000256" key="1">
    <source>
        <dbReference type="SAM" id="MobiDB-lite"/>
    </source>
</evidence>
<gene>
    <name evidence="2" type="ORF">BRYFOR_07114</name>
</gene>
<keyword evidence="3" id="KW-1185">Reference proteome</keyword>
<dbReference type="Pfam" id="PF11167">
    <property type="entry name" value="DUF2953"/>
    <property type="match status" value="1"/>
</dbReference>
<dbReference type="AlphaFoldDB" id="C6LER3"/>